<dbReference type="OrthoDB" id="373998at2157"/>
<keyword evidence="2" id="KW-1185">Reference proteome</keyword>
<dbReference type="RefSeq" id="WP_007696463.1">
    <property type="nucleotide sequence ID" value="NC_019964.1"/>
</dbReference>
<dbReference type="AlphaFoldDB" id="L0IBL1"/>
<gene>
    <name evidence="1" type="ordered locus">Halru_1547</name>
</gene>
<organism evidence="1 2">
    <name type="scientific">Halovivax ruber (strain DSM 18193 / JCM 13892 / XH-70)</name>
    <dbReference type="NCBI Taxonomy" id="797302"/>
    <lineage>
        <taxon>Archaea</taxon>
        <taxon>Methanobacteriati</taxon>
        <taxon>Methanobacteriota</taxon>
        <taxon>Stenosarchaea group</taxon>
        <taxon>Halobacteria</taxon>
        <taxon>Halobacteriales</taxon>
        <taxon>Natrialbaceae</taxon>
        <taxon>Halovivax</taxon>
    </lineage>
</organism>
<dbReference type="KEGG" id="hru:Halru_1547"/>
<name>L0IBL1_HALRX</name>
<protein>
    <submittedName>
        <fullName evidence="1">Uncharacterized protein</fullName>
    </submittedName>
</protein>
<dbReference type="HOGENOM" id="CLU_1998690_0_0_2"/>
<evidence type="ECO:0000313" key="2">
    <source>
        <dbReference type="Proteomes" id="UP000010846"/>
    </source>
</evidence>
<proteinExistence type="predicted"/>
<reference evidence="1" key="1">
    <citation type="submission" date="2011-09" db="EMBL/GenBank/DDBJ databases">
        <title>Complete sequence of Halovivax ruber XH-70.</title>
        <authorList>
            <consortium name="US DOE Joint Genome Institute"/>
            <person name="Lucas S."/>
            <person name="Han J."/>
            <person name="Lapidus A."/>
            <person name="Cheng J.-F."/>
            <person name="Goodwin L."/>
            <person name="Pitluck S."/>
            <person name="Peters L."/>
            <person name="Mikhailova N."/>
            <person name="Davenport K."/>
            <person name="Detter J.C."/>
            <person name="Han C."/>
            <person name="Tapia R."/>
            <person name="Land M."/>
            <person name="Hauser L."/>
            <person name="Kyrpides N."/>
            <person name="Ivanova N."/>
            <person name="Pagani I."/>
            <person name="Sproer C."/>
            <person name="Anderson I."/>
            <person name="Woyke T."/>
        </authorList>
    </citation>
    <scope>NUCLEOTIDE SEQUENCE</scope>
    <source>
        <strain evidence="1">XH-70</strain>
    </source>
</reference>
<sequence length="126" mass="13700">MPTESRSRCVRCRREPGYNRAVIDLVSDDAVGALCRNCELDVLPATDVFERGSIDGDCGCPGCERDATVSFPRWLPTTTVSDGVVESRVEYTADENPFALCDEHYDDLVSGASLLSSPQSAAAEHR</sequence>
<dbReference type="EMBL" id="CP003050">
    <property type="protein sequence ID" value="AGB16154.1"/>
    <property type="molecule type" value="Genomic_DNA"/>
</dbReference>
<dbReference type="GeneID" id="14376334"/>
<evidence type="ECO:0000313" key="1">
    <source>
        <dbReference type="EMBL" id="AGB16154.1"/>
    </source>
</evidence>
<accession>L0IBL1</accession>
<dbReference type="Proteomes" id="UP000010846">
    <property type="component" value="Chromosome"/>
</dbReference>